<evidence type="ECO:0000256" key="2">
    <source>
        <dbReference type="SAM" id="Phobius"/>
    </source>
</evidence>
<proteinExistence type="predicted"/>
<gene>
    <name evidence="3" type="ORF">ACFSW7_00835</name>
</gene>
<feature type="transmembrane region" description="Helical" evidence="2">
    <location>
        <begin position="327"/>
        <end position="349"/>
    </location>
</feature>
<reference evidence="4" key="1">
    <citation type="journal article" date="2019" name="Int. J. Syst. Evol. Microbiol.">
        <title>The Global Catalogue of Microorganisms (GCM) 10K type strain sequencing project: providing services to taxonomists for standard genome sequencing and annotation.</title>
        <authorList>
            <consortium name="The Broad Institute Genomics Platform"/>
            <consortium name="The Broad Institute Genome Sequencing Center for Infectious Disease"/>
            <person name="Wu L."/>
            <person name="Ma J."/>
        </authorList>
    </citation>
    <scope>NUCLEOTIDE SEQUENCE [LARGE SCALE GENOMIC DNA]</scope>
    <source>
        <strain evidence="4">TISTR 1514</strain>
    </source>
</reference>
<comment type="caution">
    <text evidence="3">The sequence shown here is derived from an EMBL/GenBank/DDBJ whole genome shotgun (WGS) entry which is preliminary data.</text>
</comment>
<feature type="transmembrane region" description="Helical" evidence="2">
    <location>
        <begin position="369"/>
        <end position="389"/>
    </location>
</feature>
<feature type="transmembrane region" description="Helical" evidence="2">
    <location>
        <begin position="236"/>
        <end position="258"/>
    </location>
</feature>
<feature type="transmembrane region" description="Helical" evidence="2">
    <location>
        <begin position="154"/>
        <end position="173"/>
    </location>
</feature>
<feature type="compositionally biased region" description="Acidic residues" evidence="1">
    <location>
        <begin position="535"/>
        <end position="558"/>
    </location>
</feature>
<feature type="compositionally biased region" description="Basic and acidic residues" evidence="1">
    <location>
        <begin position="628"/>
        <end position="644"/>
    </location>
</feature>
<feature type="compositionally biased region" description="Acidic residues" evidence="1">
    <location>
        <begin position="576"/>
        <end position="587"/>
    </location>
</feature>
<feature type="transmembrane region" description="Helical" evidence="2">
    <location>
        <begin position="48"/>
        <end position="75"/>
    </location>
</feature>
<evidence type="ECO:0000313" key="3">
    <source>
        <dbReference type="EMBL" id="MFD2756922.1"/>
    </source>
</evidence>
<keyword evidence="4" id="KW-1185">Reference proteome</keyword>
<evidence type="ECO:0000313" key="4">
    <source>
        <dbReference type="Proteomes" id="UP001597492"/>
    </source>
</evidence>
<sequence>MSRLATMLAALADTALAVVVGIVAPIAVGTAGWLISGGFQTTQWEVPLAAAMAIWTLGLTSSVGFTITPAAYPALQLAEPFAFVVSLAPLAVSAYVIWFAWRTGRRIVDADEDAPWLALAVSAVAFIVANQLALTLGGTHLARLEPGGVAAGGTLLWVVGLLAGAKAWEYVPWTRLLGDRTDTIMLAAGRAVRLGLGLVVGMFALASALVLVGLALNMGSIVGLTQLLQLDAWGNIAVGLTELLYVPTLLVWAISWLLGAGVQLGAGAVATPGATDAGPLPILPLLGIIPEPQGAMLWALLALPVLLAALCTVWLRSTTRDAEAGVWWQRLIVPAAGSAVAALVLAWLALLSRGAVGPGRLTEFGPVPWLVLLWALGLFLVGSAAGAFVPVTARAGAEDDDESFRDFATEDLDDVRAARPLRAVEDDDYGLPEYDLDAPARDPWWRRVADWGEDRYYDLTARRHSRAAERLAKGSDAAESGDDDADALTWESREAGGRRDSGSDARDDEQRGADMHGADISRAEHHAADVRGYEADADETPGGELPDDAAFEEAEDEDAPLRVVRRPAAPPAATADDAEPDEADTIDLTDIADAADARDDERSLLDENGDDDRDGRASARAKRKKPAPRRDLGNLADALHRPDEPDIYGDLDLDLDGDARPLT</sequence>
<dbReference type="InterPro" id="IPR045931">
    <property type="entry name" value="DUF6350"/>
</dbReference>
<feature type="transmembrane region" description="Helical" evidence="2">
    <location>
        <begin position="81"/>
        <end position="101"/>
    </location>
</feature>
<keyword evidence="2" id="KW-0472">Membrane</keyword>
<feature type="transmembrane region" description="Helical" evidence="2">
    <location>
        <begin position="194"/>
        <end position="216"/>
    </location>
</feature>
<dbReference type="EMBL" id="JBHUNE010000001">
    <property type="protein sequence ID" value="MFD2756922.1"/>
    <property type="molecule type" value="Genomic_DNA"/>
</dbReference>
<feature type="region of interest" description="Disordered" evidence="1">
    <location>
        <begin position="468"/>
        <end position="663"/>
    </location>
</feature>
<name>A0ABW5UX27_9MICO</name>
<protein>
    <submittedName>
        <fullName evidence="3">DUF6350 family protein</fullName>
    </submittedName>
</protein>
<feature type="transmembrane region" description="Helical" evidence="2">
    <location>
        <begin position="265"/>
        <end position="289"/>
    </location>
</feature>
<feature type="compositionally biased region" description="Basic and acidic residues" evidence="1">
    <location>
        <begin position="595"/>
        <end position="605"/>
    </location>
</feature>
<evidence type="ECO:0000256" key="1">
    <source>
        <dbReference type="SAM" id="MobiDB-lite"/>
    </source>
</evidence>
<feature type="transmembrane region" description="Helical" evidence="2">
    <location>
        <begin position="295"/>
        <end position="315"/>
    </location>
</feature>
<accession>A0ABW5UX27</accession>
<dbReference type="Proteomes" id="UP001597492">
    <property type="component" value="Unassembled WGS sequence"/>
</dbReference>
<dbReference type="Pfam" id="PF19877">
    <property type="entry name" value="DUF6350"/>
    <property type="match status" value="1"/>
</dbReference>
<feature type="compositionally biased region" description="Acidic residues" evidence="1">
    <location>
        <begin position="645"/>
        <end position="656"/>
    </location>
</feature>
<dbReference type="RefSeq" id="WP_019618979.1">
    <property type="nucleotide sequence ID" value="NZ_JBHUNE010000001.1"/>
</dbReference>
<keyword evidence="2" id="KW-1133">Transmembrane helix</keyword>
<feature type="transmembrane region" description="Helical" evidence="2">
    <location>
        <begin position="15"/>
        <end position="36"/>
    </location>
</feature>
<organism evidence="3 4">
    <name type="scientific">Gulosibacter faecalis</name>
    <dbReference type="NCBI Taxonomy" id="272240"/>
    <lineage>
        <taxon>Bacteria</taxon>
        <taxon>Bacillati</taxon>
        <taxon>Actinomycetota</taxon>
        <taxon>Actinomycetes</taxon>
        <taxon>Micrococcales</taxon>
        <taxon>Microbacteriaceae</taxon>
        <taxon>Gulosibacter</taxon>
    </lineage>
</organism>
<feature type="transmembrane region" description="Helical" evidence="2">
    <location>
        <begin position="113"/>
        <end position="134"/>
    </location>
</feature>
<feature type="compositionally biased region" description="Basic and acidic residues" evidence="1">
    <location>
        <begin position="491"/>
        <end position="534"/>
    </location>
</feature>
<keyword evidence="2" id="KW-0812">Transmembrane</keyword>